<comment type="caution">
    <text evidence="2">The sequence shown here is derived from an EMBL/GenBank/DDBJ whole genome shotgun (WGS) entry which is preliminary data.</text>
</comment>
<keyword evidence="3" id="KW-1185">Reference proteome</keyword>
<dbReference type="EMBL" id="JACGCM010000816">
    <property type="protein sequence ID" value="KAF6165672.1"/>
    <property type="molecule type" value="Genomic_DNA"/>
</dbReference>
<sequence>MSPRISFSYDLSQSDMIQEKIITNINTQRQDSSLMDSNNPDFDFNVTESFEEDSFIAADELFSEGRLIPLQNKKQHHPQQSQQHKPPTPPPKKDISREFMDKSCKTEEKHFSPLPSSSSKRFWGFKRSNSCGNGVHSMGLICSLPSLLRSKSTGSDTKNIEKTRSQKNLVSSTTTSKSSLGYPYLSNSSQKTQLKKNYGAYGDGVRISPVLNLPPPYNSKGNVNLFGLGSIFSNGKEKKNKKK</sequence>
<evidence type="ECO:0000256" key="1">
    <source>
        <dbReference type="SAM" id="MobiDB-lite"/>
    </source>
</evidence>
<feature type="region of interest" description="Disordered" evidence="1">
    <location>
        <begin position="72"/>
        <end position="96"/>
    </location>
</feature>
<organism evidence="2 3">
    <name type="scientific">Kingdonia uniflora</name>
    <dbReference type="NCBI Taxonomy" id="39325"/>
    <lineage>
        <taxon>Eukaryota</taxon>
        <taxon>Viridiplantae</taxon>
        <taxon>Streptophyta</taxon>
        <taxon>Embryophyta</taxon>
        <taxon>Tracheophyta</taxon>
        <taxon>Spermatophyta</taxon>
        <taxon>Magnoliopsida</taxon>
        <taxon>Ranunculales</taxon>
        <taxon>Circaeasteraceae</taxon>
        <taxon>Kingdonia</taxon>
    </lineage>
</organism>
<reference evidence="2 3" key="1">
    <citation type="journal article" date="2020" name="IScience">
        <title>Genome Sequencing of the Endangered Kingdonia uniflora (Circaeasteraceae, Ranunculales) Reveals Potential Mechanisms of Evolutionary Specialization.</title>
        <authorList>
            <person name="Sun Y."/>
            <person name="Deng T."/>
            <person name="Zhang A."/>
            <person name="Moore M.J."/>
            <person name="Landis J.B."/>
            <person name="Lin N."/>
            <person name="Zhang H."/>
            <person name="Zhang X."/>
            <person name="Huang J."/>
            <person name="Zhang X."/>
            <person name="Sun H."/>
            <person name="Wang H."/>
        </authorList>
    </citation>
    <scope>NUCLEOTIDE SEQUENCE [LARGE SCALE GENOMIC DNA]</scope>
    <source>
        <strain evidence="2">TB1705</strain>
        <tissue evidence="2">Leaf</tissue>
    </source>
</reference>
<evidence type="ECO:0000313" key="2">
    <source>
        <dbReference type="EMBL" id="KAF6165672.1"/>
    </source>
</evidence>
<evidence type="ECO:0000313" key="3">
    <source>
        <dbReference type="Proteomes" id="UP000541444"/>
    </source>
</evidence>
<dbReference type="Proteomes" id="UP000541444">
    <property type="component" value="Unassembled WGS sequence"/>
</dbReference>
<dbReference type="AlphaFoldDB" id="A0A7J7NFB4"/>
<feature type="region of interest" description="Disordered" evidence="1">
    <location>
        <begin position="152"/>
        <end position="174"/>
    </location>
</feature>
<dbReference type="PANTHER" id="PTHR36757">
    <property type="entry name" value="BNAANNG22500D PROTEIN"/>
    <property type="match status" value="1"/>
</dbReference>
<dbReference type="PANTHER" id="PTHR36757:SF1">
    <property type="entry name" value="GENOME ASSEMBLY, CHROMOSOME: A04"/>
    <property type="match status" value="1"/>
</dbReference>
<proteinExistence type="predicted"/>
<dbReference type="OrthoDB" id="1923860at2759"/>
<name>A0A7J7NFB4_9MAGN</name>
<accession>A0A7J7NFB4</accession>
<protein>
    <submittedName>
        <fullName evidence="2">Uncharacterized protein</fullName>
    </submittedName>
</protein>
<gene>
    <name evidence="2" type="ORF">GIB67_012569</name>
</gene>